<organism evidence="1 2">
    <name type="scientific">Suillus luteus UH-Slu-Lm8-n1</name>
    <dbReference type="NCBI Taxonomy" id="930992"/>
    <lineage>
        <taxon>Eukaryota</taxon>
        <taxon>Fungi</taxon>
        <taxon>Dikarya</taxon>
        <taxon>Basidiomycota</taxon>
        <taxon>Agaricomycotina</taxon>
        <taxon>Agaricomycetes</taxon>
        <taxon>Agaricomycetidae</taxon>
        <taxon>Boletales</taxon>
        <taxon>Suillineae</taxon>
        <taxon>Suillaceae</taxon>
        <taxon>Suillus</taxon>
    </lineage>
</organism>
<gene>
    <name evidence="1" type="ORF">CY34DRAFT_808201</name>
</gene>
<proteinExistence type="predicted"/>
<dbReference type="AlphaFoldDB" id="A0A0D0B6S0"/>
<evidence type="ECO:0000313" key="1">
    <source>
        <dbReference type="EMBL" id="KIK39518.1"/>
    </source>
</evidence>
<reference evidence="2" key="2">
    <citation type="submission" date="2015-01" db="EMBL/GenBank/DDBJ databases">
        <title>Evolutionary Origins and Diversification of the Mycorrhizal Mutualists.</title>
        <authorList>
            <consortium name="DOE Joint Genome Institute"/>
            <consortium name="Mycorrhizal Genomics Consortium"/>
            <person name="Kohler A."/>
            <person name="Kuo A."/>
            <person name="Nagy L.G."/>
            <person name="Floudas D."/>
            <person name="Copeland A."/>
            <person name="Barry K.W."/>
            <person name="Cichocki N."/>
            <person name="Veneault-Fourrey C."/>
            <person name="LaButti K."/>
            <person name="Lindquist E.A."/>
            <person name="Lipzen A."/>
            <person name="Lundell T."/>
            <person name="Morin E."/>
            <person name="Murat C."/>
            <person name="Riley R."/>
            <person name="Ohm R."/>
            <person name="Sun H."/>
            <person name="Tunlid A."/>
            <person name="Henrissat B."/>
            <person name="Grigoriev I.V."/>
            <person name="Hibbett D.S."/>
            <person name="Martin F."/>
        </authorList>
    </citation>
    <scope>NUCLEOTIDE SEQUENCE [LARGE SCALE GENOMIC DNA]</scope>
    <source>
        <strain evidence="2">UH-Slu-Lm8-n1</strain>
    </source>
</reference>
<sequence>MTALLSRANFGPYKVQSPHVSPCGLSLYPLSLVPLPAHNKASVSLTQPGFHDYGDVSPR</sequence>
<evidence type="ECO:0000313" key="2">
    <source>
        <dbReference type="Proteomes" id="UP000054485"/>
    </source>
</evidence>
<protein>
    <submittedName>
        <fullName evidence="1">Uncharacterized protein</fullName>
    </submittedName>
</protein>
<dbReference type="Proteomes" id="UP000054485">
    <property type="component" value="Unassembled WGS sequence"/>
</dbReference>
<accession>A0A0D0B6S0</accession>
<dbReference type="EMBL" id="KN835339">
    <property type="protein sequence ID" value="KIK39518.1"/>
    <property type="molecule type" value="Genomic_DNA"/>
</dbReference>
<dbReference type="InParanoid" id="A0A0D0B6S0"/>
<dbReference type="HOGENOM" id="CLU_2962428_0_0_1"/>
<reference evidence="1 2" key="1">
    <citation type="submission" date="2014-04" db="EMBL/GenBank/DDBJ databases">
        <authorList>
            <consortium name="DOE Joint Genome Institute"/>
            <person name="Kuo A."/>
            <person name="Ruytinx J."/>
            <person name="Rineau F."/>
            <person name="Colpaert J."/>
            <person name="Kohler A."/>
            <person name="Nagy L.G."/>
            <person name="Floudas D."/>
            <person name="Copeland A."/>
            <person name="Barry K.W."/>
            <person name="Cichocki N."/>
            <person name="Veneault-Fourrey C."/>
            <person name="LaButti K."/>
            <person name="Lindquist E.A."/>
            <person name="Lipzen A."/>
            <person name="Lundell T."/>
            <person name="Morin E."/>
            <person name="Murat C."/>
            <person name="Sun H."/>
            <person name="Tunlid A."/>
            <person name="Henrissat B."/>
            <person name="Grigoriev I.V."/>
            <person name="Hibbett D.S."/>
            <person name="Martin F."/>
            <person name="Nordberg H.P."/>
            <person name="Cantor M.N."/>
            <person name="Hua S.X."/>
        </authorList>
    </citation>
    <scope>NUCLEOTIDE SEQUENCE [LARGE SCALE GENOMIC DNA]</scope>
    <source>
        <strain evidence="1 2">UH-Slu-Lm8-n1</strain>
    </source>
</reference>
<keyword evidence="2" id="KW-1185">Reference proteome</keyword>
<name>A0A0D0B6S0_9AGAM</name>